<keyword evidence="8" id="KW-0067">ATP-binding</keyword>
<keyword evidence="6" id="KW-0547">Nucleotide-binding</keyword>
<gene>
    <name evidence="14" type="ORF">E0F26_03975</name>
</gene>
<dbReference type="SUPFAM" id="SSF81301">
    <property type="entry name" value="Nucleotidyltransferase"/>
    <property type="match status" value="1"/>
</dbReference>
<dbReference type="EMBL" id="CP036501">
    <property type="protein sequence ID" value="UZP75552.1"/>
    <property type="molecule type" value="Genomic_DNA"/>
</dbReference>
<evidence type="ECO:0000256" key="10">
    <source>
        <dbReference type="ARBA" id="ARBA00022884"/>
    </source>
</evidence>
<evidence type="ECO:0000256" key="6">
    <source>
        <dbReference type="ARBA" id="ARBA00022741"/>
    </source>
</evidence>
<evidence type="ECO:0000256" key="11">
    <source>
        <dbReference type="RuleBase" id="RU003953"/>
    </source>
</evidence>
<dbReference type="Gene3D" id="3.30.460.10">
    <property type="entry name" value="Beta Polymerase, domain 2"/>
    <property type="match status" value="1"/>
</dbReference>
<evidence type="ECO:0000259" key="13">
    <source>
        <dbReference type="Pfam" id="PF12627"/>
    </source>
</evidence>
<evidence type="ECO:0000313" key="15">
    <source>
        <dbReference type="Proteomes" id="UP001317963"/>
    </source>
</evidence>
<dbReference type="InterPro" id="IPR043519">
    <property type="entry name" value="NT_sf"/>
</dbReference>
<dbReference type="Pfam" id="PF12627">
    <property type="entry name" value="PolyA_pol_RNAbd"/>
    <property type="match status" value="1"/>
</dbReference>
<proteinExistence type="inferred from homology"/>
<comment type="similarity">
    <text evidence="11">Belongs to the tRNA nucleotidyltransferase/poly(A) polymerase family.</text>
</comment>
<evidence type="ECO:0000256" key="4">
    <source>
        <dbReference type="ARBA" id="ARBA00022695"/>
    </source>
</evidence>
<evidence type="ECO:0000256" key="8">
    <source>
        <dbReference type="ARBA" id="ARBA00022840"/>
    </source>
</evidence>
<evidence type="ECO:0000256" key="3">
    <source>
        <dbReference type="ARBA" id="ARBA00022694"/>
    </source>
</evidence>
<evidence type="ECO:0000256" key="2">
    <source>
        <dbReference type="ARBA" id="ARBA00022679"/>
    </source>
</evidence>
<organism evidence="14 15">
    <name type="scientific">Candidatus Paraluminiphilus aquimaris</name>
    <dbReference type="NCBI Taxonomy" id="2518994"/>
    <lineage>
        <taxon>Bacteria</taxon>
        <taxon>Pseudomonadati</taxon>
        <taxon>Pseudomonadota</taxon>
        <taxon>Gammaproteobacteria</taxon>
        <taxon>Cellvibrionales</taxon>
        <taxon>Halieaceae</taxon>
        <taxon>Candidatus Paraluminiphilus</taxon>
    </lineage>
</organism>
<dbReference type="Gene3D" id="1.10.3090.10">
    <property type="entry name" value="cca-adding enzyme, domain 2"/>
    <property type="match status" value="1"/>
</dbReference>
<dbReference type="Proteomes" id="UP001317963">
    <property type="component" value="Chromosome"/>
</dbReference>
<dbReference type="Pfam" id="PF01743">
    <property type="entry name" value="PolyA_pol"/>
    <property type="match status" value="1"/>
</dbReference>
<name>A0ABY6Q8F2_9GAMM</name>
<keyword evidence="15" id="KW-1185">Reference proteome</keyword>
<sequence>MDILRVGGAVRDELLGYAFDEVDWVVVGANPDDLLNAGFKQVGNDFPVFLHPTTGEEYALARTERKVGRGYNGFTVHADPTVTLEEDLRRRDLTINAMARSAQGELIDPYGGEKDLRARRLRHVSDSFIEDPLRVLRVCRFAARYHHLRFEVADETMDLMGLMVKRGELAELAPDRLWRETERALTERHPEVFFSLLHSLGLDTPMYPFTLSQKAIERLASVRNQFGDSLRRWAVLTADDFSLELAHRAVIPKRHLAISRLTADLLLREKPRSASDALDLLDRLDAFRQGSLFEAVLDVIDCIDTRFEAADILRIQTIRTIAASIGGKAFAAQGLTGKDVKLAIQKERVDATKHLF</sequence>
<evidence type="ECO:0000259" key="12">
    <source>
        <dbReference type="Pfam" id="PF01743"/>
    </source>
</evidence>
<dbReference type="PANTHER" id="PTHR47545:SF1">
    <property type="entry name" value="MULTIFUNCTIONAL CCA PROTEIN"/>
    <property type="match status" value="1"/>
</dbReference>
<comment type="cofactor">
    <cofactor evidence="1">
        <name>Mg(2+)</name>
        <dbReference type="ChEBI" id="CHEBI:18420"/>
    </cofactor>
</comment>
<dbReference type="InterPro" id="IPR050124">
    <property type="entry name" value="tRNA_CCA-adding_enzyme"/>
</dbReference>
<keyword evidence="2 11" id="KW-0808">Transferase</keyword>
<protein>
    <submittedName>
        <fullName evidence="14">tRNA nucleotidyltransferase</fullName>
    </submittedName>
</protein>
<feature type="domain" description="Poly A polymerase head" evidence="12">
    <location>
        <begin position="6"/>
        <end position="122"/>
    </location>
</feature>
<evidence type="ECO:0000256" key="7">
    <source>
        <dbReference type="ARBA" id="ARBA00022800"/>
    </source>
</evidence>
<keyword evidence="5" id="KW-0479">Metal-binding</keyword>
<dbReference type="InterPro" id="IPR002646">
    <property type="entry name" value="PolA_pol_head_dom"/>
</dbReference>
<dbReference type="InterPro" id="IPR032828">
    <property type="entry name" value="PolyA_RNA-bd"/>
</dbReference>
<evidence type="ECO:0000313" key="14">
    <source>
        <dbReference type="EMBL" id="UZP75552.1"/>
    </source>
</evidence>
<reference evidence="14 15" key="1">
    <citation type="submission" date="2019-02" db="EMBL/GenBank/DDBJ databases">
        <title>Halieaceae_genomes.</title>
        <authorList>
            <person name="Li S.-H."/>
        </authorList>
    </citation>
    <scope>NUCLEOTIDE SEQUENCE [LARGE SCALE GENOMIC DNA]</scope>
    <source>
        <strain evidence="14 15">JH123</strain>
    </source>
</reference>
<evidence type="ECO:0000256" key="5">
    <source>
        <dbReference type="ARBA" id="ARBA00022723"/>
    </source>
</evidence>
<keyword evidence="7" id="KW-0692">RNA repair</keyword>
<keyword evidence="3" id="KW-0819">tRNA processing</keyword>
<keyword evidence="4" id="KW-0548">Nucleotidyltransferase</keyword>
<feature type="domain" description="tRNA nucleotidyltransferase/poly(A) polymerase RNA and SrmB- binding" evidence="13">
    <location>
        <begin position="150"/>
        <end position="210"/>
    </location>
</feature>
<evidence type="ECO:0000256" key="9">
    <source>
        <dbReference type="ARBA" id="ARBA00022842"/>
    </source>
</evidence>
<keyword evidence="10 11" id="KW-0694">RNA-binding</keyword>
<keyword evidence="9" id="KW-0460">Magnesium</keyword>
<evidence type="ECO:0000256" key="1">
    <source>
        <dbReference type="ARBA" id="ARBA00001946"/>
    </source>
</evidence>
<dbReference type="PANTHER" id="PTHR47545">
    <property type="entry name" value="MULTIFUNCTIONAL CCA PROTEIN"/>
    <property type="match status" value="1"/>
</dbReference>
<dbReference type="RefSeq" id="WP_279243191.1">
    <property type="nucleotide sequence ID" value="NZ_CP036501.1"/>
</dbReference>
<dbReference type="SUPFAM" id="SSF81891">
    <property type="entry name" value="Poly A polymerase C-terminal region-like"/>
    <property type="match status" value="1"/>
</dbReference>
<accession>A0ABY6Q8F2</accession>